<feature type="transmembrane region" description="Helical" evidence="1">
    <location>
        <begin position="20"/>
        <end position="39"/>
    </location>
</feature>
<keyword evidence="1" id="KW-0812">Transmembrane</keyword>
<dbReference type="Gene3D" id="1.10.10.2520">
    <property type="entry name" value="Cell wall hydrolase SleB, domain 1"/>
    <property type="match status" value="1"/>
</dbReference>
<keyword evidence="3" id="KW-0378">Hydrolase</keyword>
<evidence type="ECO:0000259" key="2">
    <source>
        <dbReference type="Pfam" id="PF07486"/>
    </source>
</evidence>
<feature type="domain" description="Cell wall hydrolase SleB" evidence="2">
    <location>
        <begin position="274"/>
        <end position="384"/>
    </location>
</feature>
<accession>A0ABS5RRP6</accession>
<evidence type="ECO:0000256" key="1">
    <source>
        <dbReference type="SAM" id="Phobius"/>
    </source>
</evidence>
<keyword evidence="1" id="KW-1133">Transmembrane helix</keyword>
<organism evidence="3 4">
    <name type="scientific">Tianweitania aestuarii</name>
    <dbReference type="NCBI Taxonomy" id="2814886"/>
    <lineage>
        <taxon>Bacteria</taxon>
        <taxon>Pseudomonadati</taxon>
        <taxon>Pseudomonadota</taxon>
        <taxon>Alphaproteobacteria</taxon>
        <taxon>Hyphomicrobiales</taxon>
        <taxon>Phyllobacteriaceae</taxon>
        <taxon>Tianweitania</taxon>
    </lineage>
</organism>
<comment type="caution">
    <text evidence="3">The sequence shown here is derived from an EMBL/GenBank/DDBJ whole genome shotgun (WGS) entry which is preliminary data.</text>
</comment>
<evidence type="ECO:0000313" key="4">
    <source>
        <dbReference type="Proteomes" id="UP001297272"/>
    </source>
</evidence>
<keyword evidence="4" id="KW-1185">Reference proteome</keyword>
<dbReference type="Proteomes" id="UP001297272">
    <property type="component" value="Unassembled WGS sequence"/>
</dbReference>
<proteinExistence type="predicted"/>
<dbReference type="InterPro" id="IPR011105">
    <property type="entry name" value="Cell_wall_hydrolase_SleB"/>
</dbReference>
<dbReference type="InterPro" id="IPR042047">
    <property type="entry name" value="SleB_dom1"/>
</dbReference>
<dbReference type="EMBL" id="JAFMNX010000001">
    <property type="protein sequence ID" value="MBS9719730.1"/>
    <property type="molecule type" value="Genomic_DNA"/>
</dbReference>
<gene>
    <name evidence="3" type="ORF">JYU29_03405</name>
</gene>
<dbReference type="GO" id="GO:0016787">
    <property type="term" value="F:hydrolase activity"/>
    <property type="evidence" value="ECO:0007669"/>
    <property type="project" value="UniProtKB-KW"/>
</dbReference>
<dbReference type="RefSeq" id="WP_213983340.1">
    <property type="nucleotide sequence ID" value="NZ_JAFMNX010000001.1"/>
</dbReference>
<keyword evidence="1" id="KW-0472">Membrane</keyword>
<sequence length="392" mass="42644">MLDRVLPQRIAASDRLRSFVSPLIIGLGIAVGFPVQIAMQDMTSMVSGAEAVSSRWNAYLEKAAAGSIQQADMKFGANVMNASLSGAARKTKDLGIIAFKGKAAKSDKPDEDRVTRSDKKGRIVRIAPVAPPKAFTAGSVFERTSMILRSTKPDDLKMAFVQPDLDGKEIQIAAEFHPHAVATSDPLLPKALAALVTNNKADILATAYAPVEPDYATASPFESLLRGSDPNDGRFIPPVAEGDHAWMSQPLPAEVFSAAEQKCLATGIYFEARGESEKGQAAVGQVILNRVRNPTYPNTICGVVYQNKNWRNRCQFSFACDGIPDIITSRSHYHIAEEVALAVTAGKIFIPEVGSSTHYHATYVNPRWNKTMEEMKKIGLHIFYRTYGGGWS</sequence>
<reference evidence="3 4" key="1">
    <citation type="submission" date="2021-03" db="EMBL/GenBank/DDBJ databases">
        <title>Tianweitania aestuarii sp. nov., isolated from a tidal flat.</title>
        <authorList>
            <person name="Park S."/>
            <person name="Yoon J.-H."/>
        </authorList>
    </citation>
    <scope>NUCLEOTIDE SEQUENCE [LARGE SCALE GENOMIC DNA]</scope>
    <source>
        <strain evidence="3 4">BSSL-BM11</strain>
    </source>
</reference>
<protein>
    <submittedName>
        <fullName evidence="3">Cell wall hydrolase</fullName>
    </submittedName>
</protein>
<evidence type="ECO:0000313" key="3">
    <source>
        <dbReference type="EMBL" id="MBS9719730.1"/>
    </source>
</evidence>
<name>A0ABS5RRP6_9HYPH</name>
<dbReference type="Pfam" id="PF07486">
    <property type="entry name" value="Hydrolase_2"/>
    <property type="match status" value="1"/>
</dbReference>